<evidence type="ECO:0000259" key="6">
    <source>
        <dbReference type="Pfam" id="PF25967"/>
    </source>
</evidence>
<evidence type="ECO:0000256" key="2">
    <source>
        <dbReference type="ARBA" id="ARBA00009477"/>
    </source>
</evidence>
<organism evidence="7 8">
    <name type="scientific">Iodidimonas gelatinilytica</name>
    <dbReference type="NCBI Taxonomy" id="1236966"/>
    <lineage>
        <taxon>Bacteria</taxon>
        <taxon>Pseudomonadati</taxon>
        <taxon>Pseudomonadota</taxon>
        <taxon>Alphaproteobacteria</taxon>
        <taxon>Iodidimonadales</taxon>
        <taxon>Iodidimonadaceae</taxon>
        <taxon>Iodidimonas</taxon>
    </lineage>
</organism>
<evidence type="ECO:0000259" key="5">
    <source>
        <dbReference type="Pfam" id="PF25917"/>
    </source>
</evidence>
<dbReference type="Gene3D" id="1.10.287.470">
    <property type="entry name" value="Helix hairpin bin"/>
    <property type="match status" value="1"/>
</dbReference>
<keyword evidence="4" id="KW-0175">Coiled coil</keyword>
<dbReference type="PANTHER" id="PTHR30469:SF12">
    <property type="entry name" value="MULTIDRUG RESISTANCE PROTEIN MDTA"/>
    <property type="match status" value="1"/>
</dbReference>
<dbReference type="Pfam" id="PF25917">
    <property type="entry name" value="BSH_RND"/>
    <property type="match status" value="1"/>
</dbReference>
<protein>
    <submittedName>
        <fullName evidence="7">MexE family multidrug efflux RND transporter periplasmic adaptor subunit</fullName>
    </submittedName>
</protein>
<dbReference type="InterPro" id="IPR058627">
    <property type="entry name" value="MdtA-like_C"/>
</dbReference>
<dbReference type="InterPro" id="IPR006143">
    <property type="entry name" value="RND_pump_MFP"/>
</dbReference>
<dbReference type="NCBIfam" id="TIGR01730">
    <property type="entry name" value="RND_mfp"/>
    <property type="match status" value="1"/>
</dbReference>
<dbReference type="RefSeq" id="WP_210431471.1">
    <property type="nucleotide sequence ID" value="NZ_BKCL01000003.1"/>
</dbReference>
<evidence type="ECO:0000313" key="7">
    <source>
        <dbReference type="EMBL" id="GEQ97716.1"/>
    </source>
</evidence>
<evidence type="ECO:0000256" key="1">
    <source>
        <dbReference type="ARBA" id="ARBA00004196"/>
    </source>
</evidence>
<dbReference type="Gene3D" id="2.40.50.100">
    <property type="match status" value="1"/>
</dbReference>
<reference evidence="7 8" key="1">
    <citation type="submission" date="2019-09" db="EMBL/GenBank/DDBJ databases">
        <title>NBRP : Genome information of microbial organism related human and environment.</title>
        <authorList>
            <person name="Hattori M."/>
            <person name="Oshima K."/>
            <person name="Inaba H."/>
            <person name="Suda W."/>
            <person name="Sakamoto M."/>
            <person name="Iino T."/>
            <person name="Kitahara M."/>
            <person name="Oshida Y."/>
            <person name="Iida T."/>
            <person name="Kudo T."/>
            <person name="Itoh T."/>
            <person name="Ohkuma M."/>
        </authorList>
    </citation>
    <scope>NUCLEOTIDE SEQUENCE [LARGE SCALE GENOMIC DNA]</scope>
    <source>
        <strain evidence="7 8">Hi-2</strain>
    </source>
</reference>
<sequence>MRKFLIVMTPIFVLGLGIAGFIILQATQPKPEKTEAPVLRPVTLAVATVRQEPTTLLVQTQGTIESQTEIDLIPQVSGRIVHVAPAFAGGGIFKANETLIQIESEDYEFAVTQAEARVADAELVLAQEEARAAVARKQWDWDEITDKPTDLALKVPHVAQARANLASAKAQLDRAKLDLARTRISVPFSGRVREKSAGVGQYVSVGTRLGRVFSTEVVEVRLPLTDEEFTELNVPVAYAASDYETAPKVALKSQLAGRSHRWEGRIVRTDAAIDQDTRLLHAIAQIRDPYGAGGSNGTPLPVGLFVTGEIEGRTLENALIIPRAALRGKDQVYVVRDDNTLTIRTVDVVSANEDRVILASGVSAGEKIVTSPVRNAREGMAVETLESRAEAPKVAEAVN</sequence>
<dbReference type="EMBL" id="BKCL01000003">
    <property type="protein sequence ID" value="GEQ97716.1"/>
    <property type="molecule type" value="Genomic_DNA"/>
</dbReference>
<dbReference type="Gene3D" id="2.40.420.20">
    <property type="match status" value="1"/>
</dbReference>
<evidence type="ECO:0000256" key="4">
    <source>
        <dbReference type="SAM" id="Coils"/>
    </source>
</evidence>
<proteinExistence type="inferred from homology"/>
<dbReference type="InterPro" id="IPR058625">
    <property type="entry name" value="MdtA-like_BSH"/>
</dbReference>
<comment type="subcellular location">
    <subcellularLocation>
        <location evidence="1">Cell envelope</location>
    </subcellularLocation>
</comment>
<dbReference type="Pfam" id="PF25967">
    <property type="entry name" value="RND-MFP_C"/>
    <property type="match status" value="1"/>
</dbReference>
<gene>
    <name evidence="7" type="ORF">JCM17844_13530</name>
</gene>
<feature type="domain" description="Multidrug resistance protein MdtA-like barrel-sandwich hybrid" evidence="5">
    <location>
        <begin position="70"/>
        <end position="210"/>
    </location>
</feature>
<accession>A0A5A7MPF9</accession>
<comment type="similarity">
    <text evidence="2">Belongs to the membrane fusion protein (MFP) (TC 8.A.1) family.</text>
</comment>
<evidence type="ECO:0000313" key="8">
    <source>
        <dbReference type="Proteomes" id="UP000322084"/>
    </source>
</evidence>
<dbReference type="GO" id="GO:1990281">
    <property type="term" value="C:efflux pump complex"/>
    <property type="evidence" value="ECO:0007669"/>
    <property type="project" value="TreeGrafter"/>
</dbReference>
<dbReference type="GO" id="GO:0015562">
    <property type="term" value="F:efflux transmembrane transporter activity"/>
    <property type="evidence" value="ECO:0007669"/>
    <property type="project" value="TreeGrafter"/>
</dbReference>
<dbReference type="Gene3D" id="2.40.30.170">
    <property type="match status" value="1"/>
</dbReference>
<feature type="domain" description="Multidrug resistance protein MdtA-like C-terminal permuted SH3" evidence="6">
    <location>
        <begin position="317"/>
        <end position="371"/>
    </location>
</feature>
<dbReference type="PANTHER" id="PTHR30469">
    <property type="entry name" value="MULTIDRUG RESISTANCE PROTEIN MDTA"/>
    <property type="match status" value="1"/>
</dbReference>
<comment type="caution">
    <text evidence="7">The sequence shown here is derived from an EMBL/GenBank/DDBJ whole genome shotgun (WGS) entry which is preliminary data.</text>
</comment>
<dbReference type="AlphaFoldDB" id="A0A5A7MPF9"/>
<keyword evidence="3" id="KW-0813">Transport</keyword>
<name>A0A5A7MPF9_9PROT</name>
<dbReference type="Proteomes" id="UP000322084">
    <property type="component" value="Unassembled WGS sequence"/>
</dbReference>
<evidence type="ECO:0000256" key="3">
    <source>
        <dbReference type="ARBA" id="ARBA00022448"/>
    </source>
</evidence>
<feature type="coiled-coil region" evidence="4">
    <location>
        <begin position="111"/>
        <end position="185"/>
    </location>
</feature>
<dbReference type="SUPFAM" id="SSF111369">
    <property type="entry name" value="HlyD-like secretion proteins"/>
    <property type="match status" value="1"/>
</dbReference>